<evidence type="ECO:0000256" key="1">
    <source>
        <dbReference type="ARBA" id="ARBA00010169"/>
    </source>
</evidence>
<dbReference type="Proteomes" id="UP001216558">
    <property type="component" value="Unassembled WGS sequence"/>
</dbReference>
<sequence length="109" mass="11734">MTGGEADSAALVWCPFPDRDIARAVAGELLGEGLIACANILGDMESVFFWEGARNSETETGVLFKTRAALLDRTIARLGELHPYDTPAIIGWRCDAGHPSTIAWLMATL</sequence>
<protein>
    <submittedName>
        <fullName evidence="2">Divalent-cation tolerance protein CutA</fullName>
    </submittedName>
</protein>
<dbReference type="InterPro" id="IPR015867">
    <property type="entry name" value="N-reg_PII/ATP_PRibTrfase_C"/>
</dbReference>
<dbReference type="SUPFAM" id="SSF54913">
    <property type="entry name" value="GlnB-like"/>
    <property type="match status" value="1"/>
</dbReference>
<dbReference type="PANTHER" id="PTHR23419">
    <property type="entry name" value="DIVALENT CATION TOLERANCE CUTA-RELATED"/>
    <property type="match status" value="1"/>
</dbReference>
<name>A0ABT5JM35_9SPHN</name>
<organism evidence="2 3">
    <name type="scientific">Erythrobacter fulvus</name>
    <dbReference type="NCBI Taxonomy" id="2987523"/>
    <lineage>
        <taxon>Bacteria</taxon>
        <taxon>Pseudomonadati</taxon>
        <taxon>Pseudomonadota</taxon>
        <taxon>Alphaproteobacteria</taxon>
        <taxon>Sphingomonadales</taxon>
        <taxon>Erythrobacteraceae</taxon>
        <taxon>Erythrobacter/Porphyrobacter group</taxon>
        <taxon>Erythrobacter</taxon>
    </lineage>
</organism>
<proteinExistence type="inferred from homology"/>
<dbReference type="Pfam" id="PF03091">
    <property type="entry name" value="CutA1"/>
    <property type="match status" value="1"/>
</dbReference>
<accession>A0ABT5JM35</accession>
<comment type="caution">
    <text evidence="2">The sequence shown here is derived from an EMBL/GenBank/DDBJ whole genome shotgun (WGS) entry which is preliminary data.</text>
</comment>
<reference evidence="2 3" key="1">
    <citation type="submission" date="2022-10" db="EMBL/GenBank/DDBJ databases">
        <title>Erythrobacter sp. sf7 Genome sequencing.</title>
        <authorList>
            <person name="Park S."/>
        </authorList>
    </citation>
    <scope>NUCLEOTIDE SEQUENCE [LARGE SCALE GENOMIC DNA]</scope>
    <source>
        <strain evidence="3">sf7</strain>
    </source>
</reference>
<dbReference type="RefSeq" id="WP_273676224.1">
    <property type="nucleotide sequence ID" value="NZ_JAQQXQ010000002.1"/>
</dbReference>
<keyword evidence="3" id="KW-1185">Reference proteome</keyword>
<evidence type="ECO:0000313" key="3">
    <source>
        <dbReference type="Proteomes" id="UP001216558"/>
    </source>
</evidence>
<dbReference type="InterPro" id="IPR011322">
    <property type="entry name" value="N-reg_PII-like_a/b"/>
</dbReference>
<comment type="similarity">
    <text evidence="1">Belongs to the CutA family.</text>
</comment>
<gene>
    <name evidence="2" type="ORF">OIK40_03380</name>
</gene>
<dbReference type="EMBL" id="JAQQXQ010000002">
    <property type="protein sequence ID" value="MDC8753679.1"/>
    <property type="molecule type" value="Genomic_DNA"/>
</dbReference>
<evidence type="ECO:0000313" key="2">
    <source>
        <dbReference type="EMBL" id="MDC8753679.1"/>
    </source>
</evidence>
<dbReference type="Gene3D" id="3.30.70.120">
    <property type="match status" value="1"/>
</dbReference>
<dbReference type="PANTHER" id="PTHR23419:SF8">
    <property type="entry name" value="FI09726P"/>
    <property type="match status" value="1"/>
</dbReference>
<dbReference type="InterPro" id="IPR004323">
    <property type="entry name" value="Ion_tolerance_CutA"/>
</dbReference>